<dbReference type="SUPFAM" id="SSF50993">
    <property type="entry name" value="Peptidase/esterase 'gauge' domain"/>
    <property type="match status" value="1"/>
</dbReference>
<dbReference type="PRINTS" id="PR00862">
    <property type="entry name" value="PROLIGOPTASE"/>
</dbReference>
<dbReference type="InterPro" id="IPR051167">
    <property type="entry name" value="Prolyl_oligopep/macrocyclase"/>
</dbReference>
<dbReference type="Gene3D" id="2.130.10.120">
    <property type="entry name" value="Prolyl oligopeptidase, N-terminal domain"/>
    <property type="match status" value="1"/>
</dbReference>
<feature type="domain" description="Peptidase S9A N-terminal" evidence="5">
    <location>
        <begin position="11"/>
        <end position="423"/>
    </location>
</feature>
<evidence type="ECO:0000256" key="1">
    <source>
        <dbReference type="ARBA" id="ARBA00022670"/>
    </source>
</evidence>
<evidence type="ECO:0000313" key="6">
    <source>
        <dbReference type="EMBL" id="QJC55028.1"/>
    </source>
</evidence>
<evidence type="ECO:0000259" key="4">
    <source>
        <dbReference type="Pfam" id="PF00326"/>
    </source>
</evidence>
<dbReference type="InterPro" id="IPR002470">
    <property type="entry name" value="Peptidase_S9A"/>
</dbReference>
<dbReference type="Gene3D" id="3.40.50.1820">
    <property type="entry name" value="alpha/beta hydrolase"/>
    <property type="match status" value="1"/>
</dbReference>
<keyword evidence="1" id="KW-0645">Protease</keyword>
<dbReference type="Pfam" id="PF02897">
    <property type="entry name" value="Peptidase_S9_N"/>
    <property type="match status" value="1"/>
</dbReference>
<accession>A0A6H2H596</accession>
<evidence type="ECO:0000256" key="2">
    <source>
        <dbReference type="ARBA" id="ARBA00022801"/>
    </source>
</evidence>
<dbReference type="InterPro" id="IPR001375">
    <property type="entry name" value="Peptidase_S9_cat"/>
</dbReference>
<protein>
    <submittedName>
        <fullName evidence="6">Prolyl endopeptidase</fullName>
        <ecNumber evidence="6">3.4.21.26</ecNumber>
    </submittedName>
</protein>
<dbReference type="GO" id="GO:0070012">
    <property type="term" value="F:oligopeptidase activity"/>
    <property type="evidence" value="ECO:0007669"/>
    <property type="project" value="TreeGrafter"/>
</dbReference>
<proteinExistence type="predicted"/>
<evidence type="ECO:0000256" key="3">
    <source>
        <dbReference type="ARBA" id="ARBA00022825"/>
    </source>
</evidence>
<reference evidence="6 7" key="1">
    <citation type="submission" date="2020-04" db="EMBL/GenBank/DDBJ databases">
        <title>Complete genome of a Psychrophilic, Marine, Gas Vacuolate Bacterium Polaromonas vacuolata KCTC 22033T.</title>
        <authorList>
            <person name="Hwang K."/>
            <person name="Kim K.M."/>
        </authorList>
    </citation>
    <scope>NUCLEOTIDE SEQUENCE [LARGE SCALE GENOMIC DNA]</scope>
    <source>
        <strain evidence="6 7">KCTC 22033</strain>
    </source>
</reference>
<dbReference type="EC" id="3.4.21.26" evidence="6"/>
<sequence>MTDNISTISKSPNQDEHTDPFLWLEDVLGEKPLAWVEVNNAQSTTLLKARPEFEPTRAVVLDILNSKDKIPYFSRHGDFVYNLWTDDVHPRGLWRRTTLAGYRQASPDWELVLDIDALGQAEGESWVWGDADCLGPAYQRCLISLSPGGSDAAVVREFDLQTKQFVADGFTLPQAKSDASWLDHDTLLVGTDFGDGSLTRSGYPRVIKEWKRGTLLASAVTVFEGQLDDVSAFAAVSHDRGYPLVMFGRSIDFYNTEVFLRQNGQLVRLDKPDDASVSPHLQWALVTLRSDWTVNGINYLAGSLLLTDFAAYLAGQRVFKVLFEPTATASLAGCAFTRSHVIVNILDQVTSRLVVWSQSGDDWHSRAVDAPKNGALSIGGLFDGSLENDPLGDDYLIAYSDFLTPDSLMLGSALNDERELLKQLPRRFDPSVMKVEQLFAISADATRVPYFVVSPRDMVLDGCNPTLLNGYGGFEISRTPGYSASWGINWVSKGGVYVVANIRGGGEFGPAWHQAAVKANKQRSYDDFIAIAEDLIARKITSPAHLGIMGGSNGGLLVGATFVQRPELFNAVVCQVPLLDMQRYHLLLAGNSWMAEYGDPDKADEWAFISRYSPYQNLKAEVKYPRVFFNTSTKDDRVHPAHARKMVARMQALGHDVLYFENIEGGHGGAADNAQRANLLGLEFAYLWMQLARRSDS</sequence>
<feature type="domain" description="Peptidase S9 prolyl oligopeptidase catalytic" evidence="4">
    <location>
        <begin position="483"/>
        <end position="691"/>
    </location>
</feature>
<dbReference type="Pfam" id="PF00326">
    <property type="entry name" value="Peptidase_S9"/>
    <property type="match status" value="1"/>
</dbReference>
<dbReference type="GO" id="GO:0004252">
    <property type="term" value="F:serine-type endopeptidase activity"/>
    <property type="evidence" value="ECO:0007669"/>
    <property type="project" value="UniProtKB-EC"/>
</dbReference>
<name>A0A6H2H596_9BURK</name>
<dbReference type="GO" id="GO:0006508">
    <property type="term" value="P:proteolysis"/>
    <property type="evidence" value="ECO:0007669"/>
    <property type="project" value="UniProtKB-KW"/>
</dbReference>
<evidence type="ECO:0000313" key="7">
    <source>
        <dbReference type="Proteomes" id="UP000502041"/>
    </source>
</evidence>
<dbReference type="GO" id="GO:0005829">
    <property type="term" value="C:cytosol"/>
    <property type="evidence" value="ECO:0007669"/>
    <property type="project" value="TreeGrafter"/>
</dbReference>
<keyword evidence="2 6" id="KW-0378">Hydrolase</keyword>
<evidence type="ECO:0000259" key="5">
    <source>
        <dbReference type="Pfam" id="PF02897"/>
    </source>
</evidence>
<keyword evidence="3" id="KW-0720">Serine protease</keyword>
<dbReference type="AlphaFoldDB" id="A0A6H2H596"/>
<keyword evidence="7" id="KW-1185">Reference proteome</keyword>
<dbReference type="EMBL" id="CP051461">
    <property type="protein sequence ID" value="QJC55028.1"/>
    <property type="molecule type" value="Genomic_DNA"/>
</dbReference>
<dbReference type="PANTHER" id="PTHR42881">
    <property type="entry name" value="PROLYL ENDOPEPTIDASE"/>
    <property type="match status" value="1"/>
</dbReference>
<dbReference type="InterPro" id="IPR029058">
    <property type="entry name" value="AB_hydrolase_fold"/>
</dbReference>
<dbReference type="PANTHER" id="PTHR42881:SF13">
    <property type="entry name" value="PROLYL ENDOPEPTIDASE"/>
    <property type="match status" value="1"/>
</dbReference>
<dbReference type="SUPFAM" id="SSF53474">
    <property type="entry name" value="alpha/beta-Hydrolases"/>
    <property type="match status" value="1"/>
</dbReference>
<dbReference type="RefSeq" id="WP_168920949.1">
    <property type="nucleotide sequence ID" value="NZ_CP051461.1"/>
</dbReference>
<dbReference type="InterPro" id="IPR023302">
    <property type="entry name" value="Pept_S9A_N"/>
</dbReference>
<organism evidence="6 7">
    <name type="scientific">Polaromonas vacuolata</name>
    <dbReference type="NCBI Taxonomy" id="37448"/>
    <lineage>
        <taxon>Bacteria</taxon>
        <taxon>Pseudomonadati</taxon>
        <taxon>Pseudomonadota</taxon>
        <taxon>Betaproteobacteria</taxon>
        <taxon>Burkholderiales</taxon>
        <taxon>Comamonadaceae</taxon>
        <taxon>Polaromonas</taxon>
    </lineage>
</organism>
<gene>
    <name evidence="6" type="ORF">HC248_00291</name>
</gene>
<dbReference type="Proteomes" id="UP000502041">
    <property type="component" value="Chromosome"/>
</dbReference>
<dbReference type="KEGG" id="pvac:HC248_00291"/>